<dbReference type="Pfam" id="PF00106">
    <property type="entry name" value="adh_short"/>
    <property type="match status" value="1"/>
</dbReference>
<keyword evidence="2" id="KW-0560">Oxidoreductase</keyword>
<name>A0A9W6RGW2_9ACTN</name>
<evidence type="ECO:0000256" key="2">
    <source>
        <dbReference type="ARBA" id="ARBA00023002"/>
    </source>
</evidence>
<evidence type="ECO:0000259" key="4">
    <source>
        <dbReference type="SMART" id="SM00822"/>
    </source>
</evidence>
<dbReference type="Proteomes" id="UP001165135">
    <property type="component" value="Unassembled WGS sequence"/>
</dbReference>
<dbReference type="InterPro" id="IPR057326">
    <property type="entry name" value="KR_dom"/>
</dbReference>
<comment type="similarity">
    <text evidence="1 3">Belongs to the short-chain dehydrogenases/reductases (SDR) family.</text>
</comment>
<dbReference type="Gene3D" id="3.40.50.720">
    <property type="entry name" value="NAD(P)-binding Rossmann-like Domain"/>
    <property type="match status" value="1"/>
</dbReference>
<accession>A0A9W6RGW2</accession>
<dbReference type="RefSeq" id="WP_285622633.1">
    <property type="nucleotide sequence ID" value="NZ_BSTJ01000004.1"/>
</dbReference>
<dbReference type="AlphaFoldDB" id="A0A9W6RGW2"/>
<evidence type="ECO:0000313" key="6">
    <source>
        <dbReference type="Proteomes" id="UP001165135"/>
    </source>
</evidence>
<sequence>MAGPRRTALVTGAGRGLGAAVAAGLHALGHRVIVAARTENDAHRVAGALGDGAVGVGLDVTASGAADSVRGRVGPVDILVNNAGLLLDAGTLPSTVPLELVERQLATNTLGAWRVCQAFLPAMLDRKWGRIVMVSSGTGMFSNGIFPGTPGYSVSKAALNALTVALAEETRERGVLVNAVNPGLVRTRMRPDAATSPEDAARHVVWAAVLPDGGPTGRIFRARRPVDW</sequence>
<dbReference type="PANTHER" id="PTHR43669:SF3">
    <property type="entry name" value="ALCOHOL DEHYDROGENASE, PUTATIVE (AFU_ORTHOLOGUE AFUA_3G03445)-RELATED"/>
    <property type="match status" value="1"/>
</dbReference>
<organism evidence="5 6">
    <name type="scientific">Actinoallomurus iriomotensis</name>
    <dbReference type="NCBI Taxonomy" id="478107"/>
    <lineage>
        <taxon>Bacteria</taxon>
        <taxon>Bacillati</taxon>
        <taxon>Actinomycetota</taxon>
        <taxon>Actinomycetes</taxon>
        <taxon>Streptosporangiales</taxon>
        <taxon>Thermomonosporaceae</taxon>
        <taxon>Actinoallomurus</taxon>
    </lineage>
</organism>
<dbReference type="SMART" id="SM00822">
    <property type="entry name" value="PKS_KR"/>
    <property type="match status" value="1"/>
</dbReference>
<evidence type="ECO:0000256" key="3">
    <source>
        <dbReference type="RuleBase" id="RU000363"/>
    </source>
</evidence>
<dbReference type="PRINTS" id="PR00080">
    <property type="entry name" value="SDRFAMILY"/>
</dbReference>
<gene>
    <name evidence="5" type="ORF">Airi01_037750</name>
</gene>
<feature type="domain" description="Ketoreductase" evidence="4">
    <location>
        <begin position="6"/>
        <end position="188"/>
    </location>
</feature>
<dbReference type="PANTHER" id="PTHR43669">
    <property type="entry name" value="5-KETO-D-GLUCONATE 5-REDUCTASE"/>
    <property type="match status" value="1"/>
</dbReference>
<proteinExistence type="inferred from homology"/>
<dbReference type="InterPro" id="IPR036291">
    <property type="entry name" value="NAD(P)-bd_dom_sf"/>
</dbReference>
<dbReference type="GO" id="GO:0016491">
    <property type="term" value="F:oxidoreductase activity"/>
    <property type="evidence" value="ECO:0007669"/>
    <property type="project" value="UniProtKB-KW"/>
</dbReference>
<dbReference type="EMBL" id="BSTJ01000004">
    <property type="protein sequence ID" value="GLY75508.1"/>
    <property type="molecule type" value="Genomic_DNA"/>
</dbReference>
<evidence type="ECO:0000313" key="5">
    <source>
        <dbReference type="EMBL" id="GLY75508.1"/>
    </source>
</evidence>
<dbReference type="PRINTS" id="PR00081">
    <property type="entry name" value="GDHRDH"/>
</dbReference>
<comment type="caution">
    <text evidence="5">The sequence shown here is derived from an EMBL/GenBank/DDBJ whole genome shotgun (WGS) entry which is preliminary data.</text>
</comment>
<reference evidence="5" key="1">
    <citation type="submission" date="2023-03" db="EMBL/GenBank/DDBJ databases">
        <title>Actinoallomurus iriomotensis NBRC 103681.</title>
        <authorList>
            <person name="Ichikawa N."/>
            <person name="Sato H."/>
            <person name="Tonouchi N."/>
        </authorList>
    </citation>
    <scope>NUCLEOTIDE SEQUENCE</scope>
    <source>
        <strain evidence="5">NBRC 103681</strain>
    </source>
</reference>
<protein>
    <submittedName>
        <fullName evidence="5">Short-chain dehydrogenase</fullName>
    </submittedName>
</protein>
<dbReference type="SUPFAM" id="SSF51735">
    <property type="entry name" value="NAD(P)-binding Rossmann-fold domains"/>
    <property type="match status" value="1"/>
</dbReference>
<evidence type="ECO:0000256" key="1">
    <source>
        <dbReference type="ARBA" id="ARBA00006484"/>
    </source>
</evidence>
<dbReference type="InterPro" id="IPR002347">
    <property type="entry name" value="SDR_fam"/>
</dbReference>